<reference evidence="2" key="1">
    <citation type="journal article" date="2023" name="G3 (Bethesda)">
        <title>Genome assembly and association tests identify interacting loci associated with vigor, precocity, and sex in interspecific pistachio rootstocks.</title>
        <authorList>
            <person name="Palmer W."/>
            <person name="Jacygrad E."/>
            <person name="Sagayaradj S."/>
            <person name="Cavanaugh K."/>
            <person name="Han R."/>
            <person name="Bertier L."/>
            <person name="Beede B."/>
            <person name="Kafkas S."/>
            <person name="Golino D."/>
            <person name="Preece J."/>
            <person name="Michelmore R."/>
        </authorList>
    </citation>
    <scope>NUCLEOTIDE SEQUENCE [LARGE SCALE GENOMIC DNA]</scope>
</reference>
<protein>
    <submittedName>
        <fullName evidence="1">Uncharacterized protein</fullName>
    </submittedName>
</protein>
<keyword evidence="2" id="KW-1185">Reference proteome</keyword>
<dbReference type="Proteomes" id="UP001164250">
    <property type="component" value="Chromosome 5"/>
</dbReference>
<proteinExistence type="predicted"/>
<comment type="caution">
    <text evidence="1">The sequence shown here is derived from an EMBL/GenBank/DDBJ whole genome shotgun (WGS) entry which is preliminary data.</text>
</comment>
<accession>A0ACC1BGH1</accession>
<sequence length="57" mass="6572">MWAGLVHMAKEGGADVIESYVFWNGHKLSPGKYYFGGRFDLVKFVKIVQDARMYMIL</sequence>
<gene>
    <name evidence="1" type="ORF">Patl1_28058</name>
</gene>
<dbReference type="EMBL" id="CM047901">
    <property type="protein sequence ID" value="KAJ0098015.1"/>
    <property type="molecule type" value="Genomic_DNA"/>
</dbReference>
<evidence type="ECO:0000313" key="2">
    <source>
        <dbReference type="Proteomes" id="UP001164250"/>
    </source>
</evidence>
<organism evidence="1 2">
    <name type="scientific">Pistacia atlantica</name>
    <dbReference type="NCBI Taxonomy" id="434234"/>
    <lineage>
        <taxon>Eukaryota</taxon>
        <taxon>Viridiplantae</taxon>
        <taxon>Streptophyta</taxon>
        <taxon>Embryophyta</taxon>
        <taxon>Tracheophyta</taxon>
        <taxon>Spermatophyta</taxon>
        <taxon>Magnoliopsida</taxon>
        <taxon>eudicotyledons</taxon>
        <taxon>Gunneridae</taxon>
        <taxon>Pentapetalae</taxon>
        <taxon>rosids</taxon>
        <taxon>malvids</taxon>
        <taxon>Sapindales</taxon>
        <taxon>Anacardiaceae</taxon>
        <taxon>Pistacia</taxon>
    </lineage>
</organism>
<evidence type="ECO:0000313" key="1">
    <source>
        <dbReference type="EMBL" id="KAJ0098015.1"/>
    </source>
</evidence>
<name>A0ACC1BGH1_9ROSI</name>